<feature type="compositionally biased region" description="Basic and acidic residues" evidence="6">
    <location>
        <begin position="284"/>
        <end position="299"/>
    </location>
</feature>
<evidence type="ECO:0000256" key="6">
    <source>
        <dbReference type="SAM" id="MobiDB-lite"/>
    </source>
</evidence>
<dbReference type="Pfam" id="PF05276">
    <property type="entry name" value="SH3BP5"/>
    <property type="match status" value="1"/>
</dbReference>
<dbReference type="GO" id="GO:0005085">
    <property type="term" value="F:guanyl-nucleotide exchange factor activity"/>
    <property type="evidence" value="ECO:0007669"/>
    <property type="project" value="UniProtKB-KW"/>
</dbReference>
<dbReference type="AlphaFoldDB" id="A0A7M7HKR4"/>
<evidence type="ECO:0000256" key="5">
    <source>
        <dbReference type="SAM" id="Coils"/>
    </source>
</evidence>
<name>A0A7M7HKR4_STRPU</name>
<dbReference type="PANTHER" id="PTHR19423">
    <property type="entry name" value="SH3 DOMAIN-BINDING PROTEIN 5"/>
    <property type="match status" value="1"/>
</dbReference>
<evidence type="ECO:0000256" key="2">
    <source>
        <dbReference type="ARBA" id="ARBA00022658"/>
    </source>
</evidence>
<feature type="compositionally biased region" description="Acidic residues" evidence="6">
    <location>
        <begin position="455"/>
        <end position="471"/>
    </location>
</feature>
<dbReference type="Proteomes" id="UP000007110">
    <property type="component" value="Unassembled WGS sequence"/>
</dbReference>
<keyword evidence="3 5" id="KW-0175">Coiled coil</keyword>
<keyword evidence="2" id="KW-0344">Guanine-nucleotide releasing factor</keyword>
<dbReference type="GO" id="GO:0004860">
    <property type="term" value="F:protein kinase inhibitor activity"/>
    <property type="evidence" value="ECO:0000318"/>
    <property type="project" value="GO_Central"/>
</dbReference>
<feature type="compositionally biased region" description="Basic and acidic residues" evidence="6">
    <location>
        <begin position="443"/>
        <end position="454"/>
    </location>
</feature>
<sequence>MVASMAELCEEEIDPRIKEELERLNSSTDQINSLELQLDEVRATFRQALTESTHNLNDVSKKIGSAIEKARPYYEARQKAKELQQETQKAALRFDRACSMLTAAKEMVDLAEQGLFQDGRTFDANWQEMLNHATMKVGEAENERTLGVHEHLSTAANFNDAEREVKRLQKSLRTAINKSRPYFEMKASFNQNLEMRKRRVSELEKDVAGAKRVYSNALRKLEQISDQIHEQRRTSASKLGQRESGVGAEASPIISDSPSPSPFSPGHNRNLSVEVKKIDLVIKQHRDCESPRQRSKDDMDLSPSRSYKLPQRPLSYCEDAKAPDPHSILASFQSTEHLDNISDTLSCLSEPAVDFDDDEEFDSGLDTLASRTMMSLTFTGTEGDEKGSEEQEAESSALGEGQDPNKRLVGDVSDQAPAGDGSDTEDTAVVVGGETPDVAGDGAEDRTLRQHQEDDTGEADEGCAVEEDCPTEDQGRIHPAGQAKAEETINKDTAMVQENGSPRPQDADNIDDVGAKQETEDQLEDDELFVEEEDEETVKLTVNEEEEETFV</sequence>
<dbReference type="GO" id="GO:0035556">
    <property type="term" value="P:intracellular signal transduction"/>
    <property type="evidence" value="ECO:0000318"/>
    <property type="project" value="GO_Central"/>
</dbReference>
<dbReference type="EnsemblMetazoa" id="XM_011670500">
    <property type="protein sequence ID" value="XP_011668802"/>
    <property type="gene ID" value="LOC587527"/>
</dbReference>
<feature type="coiled-coil region" evidence="5">
    <location>
        <begin position="17"/>
        <end position="51"/>
    </location>
</feature>
<evidence type="ECO:0000313" key="8">
    <source>
        <dbReference type="Proteomes" id="UP000007110"/>
    </source>
</evidence>
<keyword evidence="8" id="KW-1185">Reference proteome</keyword>
<evidence type="ECO:0000256" key="1">
    <source>
        <dbReference type="ARBA" id="ARBA00007796"/>
    </source>
</evidence>
<proteinExistence type="inferred from homology"/>
<dbReference type="RefSeq" id="XP_011668802.2">
    <property type="nucleotide sequence ID" value="XM_011670500.2"/>
</dbReference>
<dbReference type="PANTHER" id="PTHR19423:SF8">
    <property type="entry name" value="SH3 DOMAIN-BINDING PROTEIN 5-LIKE"/>
    <property type="match status" value="1"/>
</dbReference>
<accession>A0A7M7HKR4</accession>
<evidence type="ECO:0000256" key="3">
    <source>
        <dbReference type="ARBA" id="ARBA00023054"/>
    </source>
</evidence>
<reference evidence="7" key="2">
    <citation type="submission" date="2021-01" db="UniProtKB">
        <authorList>
            <consortium name="EnsemblMetazoa"/>
        </authorList>
    </citation>
    <scope>IDENTIFICATION</scope>
</reference>
<comment type="similarity">
    <text evidence="1">Belongs to the SH3BP5 family.</text>
</comment>
<reference evidence="8" key="1">
    <citation type="submission" date="2015-02" db="EMBL/GenBank/DDBJ databases">
        <title>Genome sequencing for Strongylocentrotus purpuratus.</title>
        <authorList>
            <person name="Murali S."/>
            <person name="Liu Y."/>
            <person name="Vee V."/>
            <person name="English A."/>
            <person name="Wang M."/>
            <person name="Skinner E."/>
            <person name="Han Y."/>
            <person name="Muzny D.M."/>
            <person name="Worley K.C."/>
            <person name="Gibbs R.A."/>
        </authorList>
    </citation>
    <scope>NUCLEOTIDE SEQUENCE</scope>
</reference>
<dbReference type="InterPro" id="IPR007940">
    <property type="entry name" value="SH3BP5"/>
</dbReference>
<evidence type="ECO:0000313" key="7">
    <source>
        <dbReference type="EnsemblMetazoa" id="XP_011668802"/>
    </source>
</evidence>
<dbReference type="GeneID" id="587527"/>
<dbReference type="OMA" id="RTFDANW"/>
<organism evidence="7 8">
    <name type="scientific">Strongylocentrotus purpuratus</name>
    <name type="common">Purple sea urchin</name>
    <dbReference type="NCBI Taxonomy" id="7668"/>
    <lineage>
        <taxon>Eukaryota</taxon>
        <taxon>Metazoa</taxon>
        <taxon>Echinodermata</taxon>
        <taxon>Eleutherozoa</taxon>
        <taxon>Echinozoa</taxon>
        <taxon>Echinoidea</taxon>
        <taxon>Euechinoidea</taxon>
        <taxon>Echinacea</taxon>
        <taxon>Camarodonta</taxon>
        <taxon>Echinidea</taxon>
        <taxon>Strongylocentrotidae</taxon>
        <taxon>Strongylocentrotus</taxon>
    </lineage>
</organism>
<evidence type="ECO:0000256" key="4">
    <source>
        <dbReference type="ARBA" id="ARBA00040366"/>
    </source>
</evidence>
<feature type="region of interest" description="Disordered" evidence="6">
    <location>
        <begin position="379"/>
        <end position="551"/>
    </location>
</feature>
<dbReference type="KEGG" id="spu:587527"/>
<protein>
    <recommendedName>
        <fullName evidence="4">SH3 domain-binding protein 5-like</fullName>
    </recommendedName>
</protein>
<dbReference type="OrthoDB" id="446789at2759"/>
<feature type="compositionally biased region" description="Acidic residues" evidence="6">
    <location>
        <begin position="520"/>
        <end position="536"/>
    </location>
</feature>
<feature type="region of interest" description="Disordered" evidence="6">
    <location>
        <begin position="225"/>
        <end position="269"/>
    </location>
</feature>
<dbReference type="InParanoid" id="A0A7M7HKR4"/>
<dbReference type="GO" id="GO:0005737">
    <property type="term" value="C:cytoplasm"/>
    <property type="evidence" value="ECO:0000318"/>
    <property type="project" value="GO_Central"/>
</dbReference>
<feature type="region of interest" description="Disordered" evidence="6">
    <location>
        <begin position="284"/>
        <end position="312"/>
    </location>
</feature>